<organism evidence="1 2">
    <name type="scientific">Ambrosiozyma monospora</name>
    <name type="common">Yeast</name>
    <name type="synonym">Endomycopsis monosporus</name>
    <dbReference type="NCBI Taxonomy" id="43982"/>
    <lineage>
        <taxon>Eukaryota</taxon>
        <taxon>Fungi</taxon>
        <taxon>Dikarya</taxon>
        <taxon>Ascomycota</taxon>
        <taxon>Saccharomycotina</taxon>
        <taxon>Pichiomycetes</taxon>
        <taxon>Pichiales</taxon>
        <taxon>Pichiaceae</taxon>
        <taxon>Ambrosiozyma</taxon>
    </lineage>
</organism>
<dbReference type="AlphaFoldDB" id="A0A9W6T9G3"/>
<reference evidence="1" key="1">
    <citation type="submission" date="2023-04" db="EMBL/GenBank/DDBJ databases">
        <title>Ambrosiozyma monospora NBRC 1965.</title>
        <authorList>
            <person name="Ichikawa N."/>
            <person name="Sato H."/>
            <person name="Tonouchi N."/>
        </authorList>
    </citation>
    <scope>NUCLEOTIDE SEQUENCE</scope>
    <source>
        <strain evidence="1">NBRC 1965</strain>
    </source>
</reference>
<keyword evidence="2" id="KW-1185">Reference proteome</keyword>
<accession>A0A9W6T9G3</accession>
<evidence type="ECO:0000313" key="2">
    <source>
        <dbReference type="Proteomes" id="UP001165063"/>
    </source>
</evidence>
<name>A0A9W6T9G3_AMBMO</name>
<comment type="caution">
    <text evidence="1">The sequence shown here is derived from an EMBL/GenBank/DDBJ whole genome shotgun (WGS) entry which is preliminary data.</text>
</comment>
<gene>
    <name evidence="1" type="ORF">Amon01_001025800</name>
</gene>
<dbReference type="EMBL" id="BSXU01019126">
    <property type="protein sequence ID" value="GME86363.1"/>
    <property type="molecule type" value="Genomic_DNA"/>
</dbReference>
<sequence length="435" mass="49792">MLTLEIGNNLQLIRCWFYCFASNLPEYHFTIRNQDQAQAQALGQGQNTSTPSTAPYNIPLTNALKNIRMSLQDNIPILREGEDISVISGSFRRALMRKVNTATNNKILEFGWSFEQIYYREFTNDSREGAFQGMMDRTGFVATLLINFLQSPDDTMEYEEKLEYFQGNNGNMSFAGISCSIDGFIYSPSKSGPSNTPKKYVVKAWKLKLPNIRTDVVAFPDVPESKMFIYQIIMYCLAGCLTNTDLLDFENYFIYNFDLESVLNAAGANGRTLLYKREETQNMSLLCAMASSAYFNVVHLEEIKSIEYKSAVDAILGINNDPALGNLNAPTIKDSGVYFSTCREIQQSQGQHPNMVLSVNYVTSKLFFGSTLDHEFKLNDEDEVIVKILDLYNIDQWVKLRYDDDGFKEDIIKQLKFQVANEISIYSHIWRYFFF</sequence>
<proteinExistence type="predicted"/>
<protein>
    <submittedName>
        <fullName evidence="1">Unnamed protein product</fullName>
    </submittedName>
</protein>
<dbReference type="Proteomes" id="UP001165063">
    <property type="component" value="Unassembled WGS sequence"/>
</dbReference>
<evidence type="ECO:0000313" key="1">
    <source>
        <dbReference type="EMBL" id="GME86363.1"/>
    </source>
</evidence>